<dbReference type="PROSITE" id="PS50994">
    <property type="entry name" value="INTEGRASE"/>
    <property type="match status" value="1"/>
</dbReference>
<name>A0ABQ5EUU1_9ASTR</name>
<dbReference type="Gene3D" id="3.30.420.10">
    <property type="entry name" value="Ribonuclease H-like superfamily/Ribonuclease H"/>
    <property type="match status" value="1"/>
</dbReference>
<feature type="coiled-coil region" evidence="1">
    <location>
        <begin position="351"/>
        <end position="378"/>
    </location>
</feature>
<gene>
    <name evidence="4" type="ORF">Tco_0989799</name>
</gene>
<organism evidence="4 5">
    <name type="scientific">Tanacetum coccineum</name>
    <dbReference type="NCBI Taxonomy" id="301880"/>
    <lineage>
        <taxon>Eukaryota</taxon>
        <taxon>Viridiplantae</taxon>
        <taxon>Streptophyta</taxon>
        <taxon>Embryophyta</taxon>
        <taxon>Tracheophyta</taxon>
        <taxon>Spermatophyta</taxon>
        <taxon>Magnoliopsida</taxon>
        <taxon>eudicotyledons</taxon>
        <taxon>Gunneridae</taxon>
        <taxon>Pentapetalae</taxon>
        <taxon>asterids</taxon>
        <taxon>campanulids</taxon>
        <taxon>Asterales</taxon>
        <taxon>Asteraceae</taxon>
        <taxon>Asteroideae</taxon>
        <taxon>Anthemideae</taxon>
        <taxon>Anthemidinae</taxon>
        <taxon>Tanacetum</taxon>
    </lineage>
</organism>
<dbReference type="Proteomes" id="UP001151760">
    <property type="component" value="Unassembled WGS sequence"/>
</dbReference>
<dbReference type="InterPro" id="IPR025724">
    <property type="entry name" value="GAG-pre-integrase_dom"/>
</dbReference>
<dbReference type="Pfam" id="PF00665">
    <property type="entry name" value="rve"/>
    <property type="match status" value="1"/>
</dbReference>
<feature type="region of interest" description="Disordered" evidence="2">
    <location>
        <begin position="275"/>
        <end position="295"/>
    </location>
</feature>
<proteinExistence type="predicted"/>
<dbReference type="PANTHER" id="PTHR42648:SF32">
    <property type="entry name" value="RIBONUCLEASE H-LIKE DOMAIN, GAG-PRE-INTEGRASE DOMAIN PROTEIN-RELATED"/>
    <property type="match status" value="1"/>
</dbReference>
<sequence>MPLEQRTCKGRRIIYIDEDEDITLVNVQDDVDNEMFDVDTVTGDEVFAEQEVVAKDVNLTVDEVTLSQALAALKSVKPKVKGDIIKEPSIPVSADCALIKAKVHDKVKEKMIEPEKSLKKKDLIRLDEELASKLQAEFDEEETLAREKDKANVSLTKEWDDIQAKIKADHELAERLQAEEQEELSIEEKAKLFQQLLEKRRKHLAAKRAEDQRNKPPTQAQQRKIMCIGLKNMEGKKLKDLKNKSFDFIQKMFDKAFNRVNTFVNFKADLVEGGSKRTGEELEQESTKKQKVDEDKDTTELQSLMEVILDEEEVEIDTVPLATKSPITAALIDVNAAQLKLKLLENFNESYSKCLRLLKDYKAEYKKMKAKLALLEASPSSSHNPKSFQPNNKGLVAETFDWANEEEVSNVGRRPIVCPVQIRGGVLAESSQSNESSIGVKCDTCGSTVHSTTDHNEFDHFKRASESENWLCHKRLHISIQNINKIAKQNKVLGLPSLVYSKDKRCTTCEKGKQHRDSFKTKQNFSIRKCLHRLHMDLFGPVSPMSINHKKYTLVIVDEYSRYTWVQFLKKKHQAAEIIMSFIRMVENQNDVKVKQIRTDNGTEFRNHELKSFYDEKGISQNFYSPYTPEQNVGTERKNQNSHYSLLNNAEWLSTPLRESFFSKAFRVFNTRRQQVEETYHITFDESMEAIKFTNTSDDPSRQYQVNSDVSYYIIPHGRSLVELTQENQVLEVIAPNEPEIPHTKDTKGNNTEVSGSITESLVPDVTQSHISNHAFTSSHHVPQDRWSRDQHIELMNIIGDPGESMLTRSMATKLIAASASECLFADFLSEIEPKKVFEALKHPGWVDAMQEELIL</sequence>
<reference evidence="4" key="1">
    <citation type="journal article" date="2022" name="Int. J. Mol. Sci.">
        <title>Draft Genome of Tanacetum Coccineum: Genomic Comparison of Closely Related Tanacetum-Family Plants.</title>
        <authorList>
            <person name="Yamashiro T."/>
            <person name="Shiraishi A."/>
            <person name="Nakayama K."/>
            <person name="Satake H."/>
        </authorList>
    </citation>
    <scope>NUCLEOTIDE SEQUENCE</scope>
</reference>
<dbReference type="Pfam" id="PF13976">
    <property type="entry name" value="gag_pre-integrs"/>
    <property type="match status" value="1"/>
</dbReference>
<dbReference type="InterPro" id="IPR001584">
    <property type="entry name" value="Integrase_cat-core"/>
</dbReference>
<protein>
    <submittedName>
        <fullName evidence="4">Retrovirus-related pol polyprotein from transposon TNT 1-94</fullName>
    </submittedName>
</protein>
<feature type="domain" description="Integrase catalytic" evidence="3">
    <location>
        <begin position="525"/>
        <end position="691"/>
    </location>
</feature>
<reference evidence="4" key="2">
    <citation type="submission" date="2022-01" db="EMBL/GenBank/DDBJ databases">
        <authorList>
            <person name="Yamashiro T."/>
            <person name="Shiraishi A."/>
            <person name="Satake H."/>
            <person name="Nakayama K."/>
        </authorList>
    </citation>
    <scope>NUCLEOTIDE SEQUENCE</scope>
</reference>
<dbReference type="PANTHER" id="PTHR42648">
    <property type="entry name" value="TRANSPOSASE, PUTATIVE-RELATED"/>
    <property type="match status" value="1"/>
</dbReference>
<dbReference type="SUPFAM" id="SSF53098">
    <property type="entry name" value="Ribonuclease H-like"/>
    <property type="match status" value="1"/>
</dbReference>
<dbReference type="EMBL" id="BQNB010016700">
    <property type="protein sequence ID" value="GJT54745.1"/>
    <property type="molecule type" value="Genomic_DNA"/>
</dbReference>
<evidence type="ECO:0000313" key="5">
    <source>
        <dbReference type="Proteomes" id="UP001151760"/>
    </source>
</evidence>
<feature type="compositionally biased region" description="Basic and acidic residues" evidence="2">
    <location>
        <begin position="275"/>
        <end position="294"/>
    </location>
</feature>
<comment type="caution">
    <text evidence="4">The sequence shown here is derived from an EMBL/GenBank/DDBJ whole genome shotgun (WGS) entry which is preliminary data.</text>
</comment>
<dbReference type="InterPro" id="IPR039537">
    <property type="entry name" value="Retrotran_Ty1/copia-like"/>
</dbReference>
<keyword evidence="5" id="KW-1185">Reference proteome</keyword>
<keyword evidence="1" id="KW-0175">Coiled coil</keyword>
<evidence type="ECO:0000259" key="3">
    <source>
        <dbReference type="PROSITE" id="PS50994"/>
    </source>
</evidence>
<accession>A0ABQ5EUU1</accession>
<evidence type="ECO:0000256" key="2">
    <source>
        <dbReference type="SAM" id="MobiDB-lite"/>
    </source>
</evidence>
<dbReference type="InterPro" id="IPR012337">
    <property type="entry name" value="RNaseH-like_sf"/>
</dbReference>
<evidence type="ECO:0000313" key="4">
    <source>
        <dbReference type="EMBL" id="GJT54745.1"/>
    </source>
</evidence>
<evidence type="ECO:0000256" key="1">
    <source>
        <dbReference type="SAM" id="Coils"/>
    </source>
</evidence>
<dbReference type="InterPro" id="IPR036397">
    <property type="entry name" value="RNaseH_sf"/>
</dbReference>